<dbReference type="AlphaFoldDB" id="A0A1Y3E5I4"/>
<evidence type="ECO:0000259" key="8">
    <source>
        <dbReference type="PROSITE" id="PS50053"/>
    </source>
</evidence>
<comment type="function">
    <text evidence="6">Component of the MICOS complex, a large protein complex of the mitochondrial inner membrane that plays crucial roles in the maintenance of crista junctions, inner membrane architecture, and formation of contact sites to the outer membrane.</text>
</comment>
<comment type="caution">
    <text evidence="9">The sequence shown here is derived from an EMBL/GenBank/DDBJ whole genome shotgun (WGS) entry which is preliminary data.</text>
</comment>
<dbReference type="SUPFAM" id="SSF54928">
    <property type="entry name" value="RNA-binding domain, RBD"/>
    <property type="match status" value="1"/>
</dbReference>
<dbReference type="InterPro" id="IPR029071">
    <property type="entry name" value="Ubiquitin-like_domsf"/>
</dbReference>
<keyword evidence="4 6" id="KW-0472">Membrane</keyword>
<keyword evidence="2 6" id="KW-0812">Transmembrane</keyword>
<evidence type="ECO:0000256" key="5">
    <source>
        <dbReference type="ARBA" id="ARBA00023230"/>
    </source>
</evidence>
<dbReference type="GO" id="GO:0061617">
    <property type="term" value="C:MICOS complex"/>
    <property type="evidence" value="ECO:0007669"/>
    <property type="project" value="UniProtKB-UniRule"/>
</dbReference>
<dbReference type="EMBL" id="LVZM01022938">
    <property type="protein sequence ID" value="OUC40384.1"/>
    <property type="molecule type" value="Genomic_DNA"/>
</dbReference>
<feature type="transmembrane region" description="Helical" evidence="6">
    <location>
        <begin position="189"/>
        <end position="217"/>
    </location>
</feature>
<dbReference type="Proteomes" id="UP000243006">
    <property type="component" value="Unassembled WGS sequence"/>
</dbReference>
<accession>A0A1Y3E5I4</accession>
<dbReference type="InterPro" id="IPR026769">
    <property type="entry name" value="Mic13"/>
</dbReference>
<reference evidence="9 10" key="1">
    <citation type="submission" date="2015-04" db="EMBL/GenBank/DDBJ databases">
        <title>Draft genome of the roundworm Trichinella nativa.</title>
        <authorList>
            <person name="Mitreva M."/>
        </authorList>
    </citation>
    <scope>NUCLEOTIDE SEQUENCE [LARGE SCALE GENOMIC DNA]</scope>
    <source>
        <strain evidence="9 10">ISS45</strain>
    </source>
</reference>
<dbReference type="InterPro" id="IPR039751">
    <property type="entry name" value="HERPUD1/2"/>
</dbReference>
<dbReference type="Pfam" id="PF00240">
    <property type="entry name" value="ubiquitin"/>
    <property type="match status" value="1"/>
</dbReference>
<dbReference type="PANTHER" id="PTHR12943:SF27">
    <property type="entry name" value="HOMOCYSTEINE-INDUCED ENDOPLASMIC RETICULUM PROTEIN, ISOFORM A"/>
    <property type="match status" value="1"/>
</dbReference>
<dbReference type="InterPro" id="IPR000504">
    <property type="entry name" value="RRM_dom"/>
</dbReference>
<evidence type="ECO:0000256" key="1">
    <source>
        <dbReference type="ARBA" id="ARBA00004370"/>
    </source>
</evidence>
<evidence type="ECO:0000256" key="4">
    <source>
        <dbReference type="ARBA" id="ARBA00023136"/>
    </source>
</evidence>
<keyword evidence="7" id="KW-0175">Coiled coil</keyword>
<feature type="coiled-coil region" evidence="7">
    <location>
        <begin position="275"/>
        <end position="302"/>
    </location>
</feature>
<evidence type="ECO:0000256" key="7">
    <source>
        <dbReference type="SAM" id="Coils"/>
    </source>
</evidence>
<comment type="similarity">
    <text evidence="6">Belongs to the MICOS complex subunit Mic13 family.</text>
</comment>
<dbReference type="Gene3D" id="3.30.70.330">
    <property type="match status" value="1"/>
</dbReference>
<dbReference type="PANTHER" id="PTHR12943">
    <property type="entry name" value="HOMOCYSTEINE-RESPONSIVE ENDOPLASMIC RETICULUM-RESIDENT UNIQUITIN-LIKE DOMAIN HERPUD PROTEIN FAMILY MEMBER"/>
    <property type="match status" value="1"/>
</dbReference>
<comment type="subunit">
    <text evidence="6">Component of the mitochondrial contact site and cristae organizing system (MICOS) complex.</text>
</comment>
<dbReference type="Gene3D" id="3.10.20.90">
    <property type="entry name" value="Phosphatidylinositol 3-kinase Catalytic Subunit, Chain A, domain 1"/>
    <property type="match status" value="1"/>
</dbReference>
<dbReference type="GO" id="GO:0003723">
    <property type="term" value="F:RNA binding"/>
    <property type="evidence" value="ECO:0007669"/>
    <property type="project" value="InterPro"/>
</dbReference>
<evidence type="ECO:0000256" key="2">
    <source>
        <dbReference type="ARBA" id="ARBA00022692"/>
    </source>
</evidence>
<keyword evidence="6" id="KW-0999">Mitochondrion inner membrane</keyword>
<keyword evidence="5" id="KW-0834">Unfolded protein response</keyword>
<dbReference type="PROSITE" id="PS50053">
    <property type="entry name" value="UBIQUITIN_2"/>
    <property type="match status" value="1"/>
</dbReference>
<dbReference type="InterPro" id="IPR035979">
    <property type="entry name" value="RBD_domain_sf"/>
</dbReference>
<evidence type="ECO:0000256" key="6">
    <source>
        <dbReference type="RuleBase" id="RU363009"/>
    </source>
</evidence>
<gene>
    <name evidence="9" type="ORF">D917_04119</name>
</gene>
<dbReference type="Pfam" id="PF15884">
    <property type="entry name" value="QIL1"/>
    <property type="match status" value="1"/>
</dbReference>
<protein>
    <recommendedName>
        <fullName evidence="6">MICOS complex subunit MIC13</fullName>
    </recommendedName>
</protein>
<evidence type="ECO:0000313" key="9">
    <source>
        <dbReference type="EMBL" id="OUC40384.1"/>
    </source>
</evidence>
<proteinExistence type="inferred from homology"/>
<dbReference type="InterPro" id="IPR000626">
    <property type="entry name" value="Ubiquitin-like_dom"/>
</dbReference>
<evidence type="ECO:0000256" key="3">
    <source>
        <dbReference type="ARBA" id="ARBA00022989"/>
    </source>
</evidence>
<organism evidence="9 10">
    <name type="scientific">Trichinella nativa</name>
    <dbReference type="NCBI Taxonomy" id="6335"/>
    <lineage>
        <taxon>Eukaryota</taxon>
        <taxon>Metazoa</taxon>
        <taxon>Ecdysozoa</taxon>
        <taxon>Nematoda</taxon>
        <taxon>Enoplea</taxon>
        <taxon>Dorylaimia</taxon>
        <taxon>Trichinellida</taxon>
        <taxon>Trichinellidae</taxon>
        <taxon>Trichinella</taxon>
    </lineage>
</organism>
<comment type="subcellular location">
    <subcellularLocation>
        <location evidence="1">Membrane</location>
    </subcellularLocation>
    <subcellularLocation>
        <location evidence="6">Mitochondrion inner membrane</location>
        <topology evidence="6">Single-pass membrane protein</topology>
    </subcellularLocation>
</comment>
<name>A0A1Y3E5I4_9BILA</name>
<dbReference type="SUPFAM" id="SSF54236">
    <property type="entry name" value="Ubiquitin-like"/>
    <property type="match status" value="1"/>
</dbReference>
<dbReference type="InterPro" id="IPR012677">
    <property type="entry name" value="Nucleotide-bd_a/b_plait_sf"/>
</dbReference>
<dbReference type="GO" id="GO:0030968">
    <property type="term" value="P:endoplasmic reticulum unfolded protein response"/>
    <property type="evidence" value="ECO:0007669"/>
    <property type="project" value="TreeGrafter"/>
</dbReference>
<feature type="domain" description="Ubiquitin-like" evidence="8">
    <location>
        <begin position="5"/>
        <end position="72"/>
    </location>
</feature>
<keyword evidence="3 6" id="KW-1133">Transmembrane helix</keyword>
<sequence length="467" mass="53073">MGDSEQVVIRSIYPEEEEELVVTVSSLDKVVDLKKRIQENLPGNPDICHLRLIYAGFLLQDSNRLYDYLVPELSGNHVIHLSRRDVIESLSNANAKKESLRKQKSFTDTPANLTDLEMTGEADTSNMHLDTASVQQQIQLAMNQQQWLMQVHYMNLMNAYMAWQHLHDAHGDDAQPRDMIDNIYRYCRLAILLAVLYLYSSFARFGIVALGWSIILLMQARWFNGEADEAVERPLLLADIMDEVGDVDDFGDNLDIGVASDEETLDQSSDLDPEIEEIRARLKEMEKEAQLIRNLHTEVEKQMSTVLNESPTTPPPLTSDEKVEADSRSVFVGNVDYGAAAEELEAHFHGCGAINRITILCDRYSGRPKGNLTRVTIVGGAAFITHQLGVWETDTVRGQQLYEQLEERVFHDAVSAYKKLPTYREVKRNMVKSWNYFVEECFLRSTALVSSTYKYVAELVIEASKNL</sequence>
<keyword evidence="6" id="KW-0496">Mitochondrion</keyword>
<evidence type="ECO:0000313" key="10">
    <source>
        <dbReference type="Proteomes" id="UP000243006"/>
    </source>
</evidence>
<dbReference type="Pfam" id="PF00076">
    <property type="entry name" value="RRM_1"/>
    <property type="match status" value="1"/>
</dbReference>